<dbReference type="Proteomes" id="UP000037696">
    <property type="component" value="Unassembled WGS sequence"/>
</dbReference>
<reference evidence="1 2" key="1">
    <citation type="submission" date="2015-08" db="EMBL/GenBank/DDBJ databases">
        <title>Genome sequencing of Penicillium nordicum.</title>
        <authorList>
            <person name="Nguyen H.D."/>
            <person name="Seifert K.A."/>
        </authorList>
    </citation>
    <scope>NUCLEOTIDE SEQUENCE [LARGE SCALE GENOMIC DNA]</scope>
    <source>
        <strain evidence="1 2">DAOMC 185683</strain>
    </source>
</reference>
<evidence type="ECO:0000313" key="1">
    <source>
        <dbReference type="EMBL" id="KOS39465.1"/>
    </source>
</evidence>
<dbReference type="AlphaFoldDB" id="A0A0M9WCC6"/>
<gene>
    <name evidence="1" type="ORF">ACN38_g9691</name>
</gene>
<keyword evidence="2" id="KW-1185">Reference proteome</keyword>
<organism evidence="1 2">
    <name type="scientific">Penicillium nordicum</name>
    <dbReference type="NCBI Taxonomy" id="229535"/>
    <lineage>
        <taxon>Eukaryota</taxon>
        <taxon>Fungi</taxon>
        <taxon>Dikarya</taxon>
        <taxon>Ascomycota</taxon>
        <taxon>Pezizomycotina</taxon>
        <taxon>Eurotiomycetes</taxon>
        <taxon>Eurotiomycetidae</taxon>
        <taxon>Eurotiales</taxon>
        <taxon>Aspergillaceae</taxon>
        <taxon>Penicillium</taxon>
    </lineage>
</organism>
<sequence length="149" mass="16851">MSTHNKDISHLSTRPFFLEICPPECHAPFRSICQSLCLYDLYDAPDDLLNASLVSTGKNVTLFPGPSGSIRDPGCPNDQFSPLPIQAHDRHLYSVLYSSYPRTLKMHNSLLIDRKSTLAIVYISIPRQRQRNVNCKSPPHASYVLPHYN</sequence>
<dbReference type="EMBL" id="LHQQ01000202">
    <property type="protein sequence ID" value="KOS39465.1"/>
    <property type="molecule type" value="Genomic_DNA"/>
</dbReference>
<proteinExistence type="predicted"/>
<accession>A0A0M9WCC6</accession>
<protein>
    <submittedName>
        <fullName evidence="1">Uncharacterized protein</fullName>
    </submittedName>
</protein>
<name>A0A0M9WCC6_9EURO</name>
<comment type="caution">
    <text evidence="1">The sequence shown here is derived from an EMBL/GenBank/DDBJ whole genome shotgun (WGS) entry which is preliminary data.</text>
</comment>
<evidence type="ECO:0000313" key="2">
    <source>
        <dbReference type="Proteomes" id="UP000037696"/>
    </source>
</evidence>